<evidence type="ECO:0000256" key="1">
    <source>
        <dbReference type="SAM" id="Coils"/>
    </source>
</evidence>
<accession>A0A9N8EBC7</accession>
<dbReference type="InterPro" id="IPR019734">
    <property type="entry name" value="TPR_rpt"/>
</dbReference>
<evidence type="ECO:0000313" key="4">
    <source>
        <dbReference type="Proteomes" id="UP001153069"/>
    </source>
</evidence>
<organism evidence="3 4">
    <name type="scientific">Seminavis robusta</name>
    <dbReference type="NCBI Taxonomy" id="568900"/>
    <lineage>
        <taxon>Eukaryota</taxon>
        <taxon>Sar</taxon>
        <taxon>Stramenopiles</taxon>
        <taxon>Ochrophyta</taxon>
        <taxon>Bacillariophyta</taxon>
        <taxon>Bacillariophyceae</taxon>
        <taxon>Bacillariophycidae</taxon>
        <taxon>Naviculales</taxon>
        <taxon>Naviculaceae</taxon>
        <taxon>Seminavis</taxon>
    </lineage>
</organism>
<dbReference type="Proteomes" id="UP001153069">
    <property type="component" value="Unassembled WGS sequence"/>
</dbReference>
<dbReference type="OrthoDB" id="1872379at2759"/>
<evidence type="ECO:0000256" key="2">
    <source>
        <dbReference type="SAM" id="MobiDB-lite"/>
    </source>
</evidence>
<proteinExistence type="predicted"/>
<feature type="region of interest" description="Disordered" evidence="2">
    <location>
        <begin position="1"/>
        <end position="73"/>
    </location>
</feature>
<feature type="compositionally biased region" description="Basic and acidic residues" evidence="2">
    <location>
        <begin position="36"/>
        <end position="46"/>
    </location>
</feature>
<feature type="coiled-coil region" evidence="1">
    <location>
        <begin position="206"/>
        <end position="254"/>
    </location>
</feature>
<dbReference type="InterPro" id="IPR052769">
    <property type="entry name" value="TPR_domain_protein"/>
</dbReference>
<dbReference type="PANTHER" id="PTHR46014:SF1">
    <property type="entry name" value="TETRATRICOPEPTIDE REPEAT PROTEIN 1"/>
    <property type="match status" value="1"/>
</dbReference>
<sequence>MVESTFASDGFDLDAIPDSGDGEVVYEVGGMASIVESEKPESKDADPTSTAQPEEPSPLAESEKLKAQGNEEFKNKNYLEALDMYTSAIEACPGMTGKGILAQRDEFDEKERKRLHEVHRLQAQKRAAESSGEDGDKSKTENATIPARDFEAPSHPHGKELAIYHSNRAACSLSLKRYEDAIQDCDVAILLRPDWAKAYVRRSTAFENLEEQTDKALSDAKKALELDPKNAAARKNVQRLQKIEDERLEKLKEETLGKLKELGNSILGNFGLSMDNFQANQDPSTGSYNISFNQGAQK</sequence>
<keyword evidence="4" id="KW-1185">Reference proteome</keyword>
<reference evidence="3" key="1">
    <citation type="submission" date="2020-06" db="EMBL/GenBank/DDBJ databases">
        <authorList>
            <consortium name="Plant Systems Biology data submission"/>
        </authorList>
    </citation>
    <scope>NUCLEOTIDE SEQUENCE</scope>
    <source>
        <strain evidence="3">D6</strain>
    </source>
</reference>
<evidence type="ECO:0000313" key="3">
    <source>
        <dbReference type="EMBL" id="CAB9515435.1"/>
    </source>
</evidence>
<keyword evidence="1" id="KW-0175">Coiled coil</keyword>
<feature type="region of interest" description="Disordered" evidence="2">
    <location>
        <begin position="119"/>
        <end position="157"/>
    </location>
</feature>
<comment type="caution">
    <text evidence="3">The sequence shown here is derived from an EMBL/GenBank/DDBJ whole genome shotgun (WGS) entry which is preliminary data.</text>
</comment>
<feature type="compositionally biased region" description="Basic and acidic residues" evidence="2">
    <location>
        <begin position="148"/>
        <end position="157"/>
    </location>
</feature>
<name>A0A9N8EBC7_9STRA</name>
<dbReference type="SMART" id="SM00028">
    <property type="entry name" value="TPR"/>
    <property type="match status" value="3"/>
</dbReference>
<dbReference type="PANTHER" id="PTHR46014">
    <property type="entry name" value="TETRATRICOPEPTIDE REPEAT PROTEIN 1"/>
    <property type="match status" value="1"/>
</dbReference>
<dbReference type="Gene3D" id="1.25.40.10">
    <property type="entry name" value="Tetratricopeptide repeat domain"/>
    <property type="match status" value="2"/>
</dbReference>
<protein>
    <submittedName>
        <fullName evidence="3">Tetratricopeptide repeat protein 1</fullName>
    </submittedName>
</protein>
<gene>
    <name evidence="3" type="ORF">SEMRO_715_G191790.1</name>
</gene>
<dbReference type="EMBL" id="CAICTM010000714">
    <property type="protein sequence ID" value="CAB9515435.1"/>
    <property type="molecule type" value="Genomic_DNA"/>
</dbReference>
<feature type="compositionally biased region" description="Basic and acidic residues" evidence="2">
    <location>
        <begin position="61"/>
        <end position="73"/>
    </location>
</feature>
<dbReference type="AlphaFoldDB" id="A0A9N8EBC7"/>
<dbReference type="InterPro" id="IPR011990">
    <property type="entry name" value="TPR-like_helical_dom_sf"/>
</dbReference>
<dbReference type="SUPFAM" id="SSF48452">
    <property type="entry name" value="TPR-like"/>
    <property type="match status" value="1"/>
</dbReference>